<dbReference type="EMBL" id="JAJEQN010000025">
    <property type="protein sequence ID" value="MCC2222006.1"/>
    <property type="molecule type" value="Genomic_DNA"/>
</dbReference>
<dbReference type="PANTHER" id="PTHR42880">
    <property type="entry name" value="HOMOCITRATE SYNTHASE"/>
    <property type="match status" value="1"/>
</dbReference>
<dbReference type="PROSITE" id="PS50991">
    <property type="entry name" value="PYR_CT"/>
    <property type="match status" value="1"/>
</dbReference>
<evidence type="ECO:0000256" key="1">
    <source>
        <dbReference type="ARBA" id="ARBA00022679"/>
    </source>
</evidence>
<dbReference type="GO" id="GO:0016740">
    <property type="term" value="F:transferase activity"/>
    <property type="evidence" value="ECO:0007669"/>
    <property type="project" value="UniProtKB-KW"/>
</dbReference>
<protein>
    <submittedName>
        <fullName evidence="3">2-isopropylmalate synthase</fullName>
    </submittedName>
</protein>
<dbReference type="AlphaFoldDB" id="A0AAE3E654"/>
<dbReference type="PANTHER" id="PTHR42880:SF1">
    <property type="entry name" value="ISOPROPYLMALATE_HOMOCITRATE_CITRAMALATE SYNTHASE FAMILY PROTEIN"/>
    <property type="match status" value="1"/>
</dbReference>
<sequence>MKANKTINLSTKTNLLEQDLYEYKLQDVSQPELFREIFPYNEVPKVSYNYRHVPMDMPEHIYITDTSFRDGQQSREPYTTQQMVDLYKMLHRLGGPNGIVRQTEFFVYSKKDRDALERCMELGYEFPEITTWIRATKSDFELVKNIGIRETGILVSCSDYHIFKKMNLTRKQAMEKYLGIISDAIEAGLHPRCHFEDITRADYYGFVVPFATELMKLSKDSGVPIKIRACDTMGYGISYPGVSLPRSVPGIIYGLKHYAGVPSDMLEWHGHNDFYKGVVNASTAWLYGAGAVNCSLLGIGERTGNVPLEAMVFEYASLRGDFDGMNPTVITEIAEYLEKETGYETPPMTPFVGRNFNLTRAGIHADGIMKDPEIYNIFDTELILNRPPMVAISNTSGLAGIAVWINQYYGLKGAEAIDKKNEGVVTIKELIDQEYANGRITVISETEMIRYAEQYVFHRDVDYEDK</sequence>
<dbReference type="InterPro" id="IPR000891">
    <property type="entry name" value="PYR_CT"/>
</dbReference>
<dbReference type="Pfam" id="PF00682">
    <property type="entry name" value="HMGL-like"/>
    <property type="match status" value="1"/>
</dbReference>
<dbReference type="CDD" id="cd07947">
    <property type="entry name" value="DRE_TIM_Re_CS"/>
    <property type="match status" value="1"/>
</dbReference>
<keyword evidence="1" id="KW-0808">Transferase</keyword>
<reference evidence="3 4" key="1">
    <citation type="submission" date="2021-10" db="EMBL/GenBank/DDBJ databases">
        <title>Anaerobic single-cell dispensing facilitates the cultivation of human gut bacteria.</title>
        <authorList>
            <person name="Afrizal A."/>
        </authorList>
    </citation>
    <scope>NUCLEOTIDE SEQUENCE [LARGE SCALE GENOMIC DNA]</scope>
    <source>
        <strain evidence="3 4">CLA-AA-H224</strain>
    </source>
</reference>
<name>A0AAE3E654_9FIRM</name>
<evidence type="ECO:0000259" key="2">
    <source>
        <dbReference type="PROSITE" id="PS50991"/>
    </source>
</evidence>
<feature type="domain" description="Pyruvate carboxyltransferase" evidence="2">
    <location>
        <begin position="61"/>
        <end position="331"/>
    </location>
</feature>
<dbReference type="InterPro" id="IPR013785">
    <property type="entry name" value="Aldolase_TIM"/>
</dbReference>
<proteinExistence type="predicted"/>
<dbReference type="Gene3D" id="3.20.20.70">
    <property type="entry name" value="Aldolase class I"/>
    <property type="match status" value="1"/>
</dbReference>
<dbReference type="SUPFAM" id="SSF51569">
    <property type="entry name" value="Aldolase"/>
    <property type="match status" value="1"/>
</dbReference>
<accession>A0AAE3E654</accession>
<evidence type="ECO:0000313" key="3">
    <source>
        <dbReference type="EMBL" id="MCC2222006.1"/>
    </source>
</evidence>
<evidence type="ECO:0000313" key="4">
    <source>
        <dbReference type="Proteomes" id="UP001198200"/>
    </source>
</evidence>
<dbReference type="RefSeq" id="WP_308731962.1">
    <property type="nucleotide sequence ID" value="NZ_JAJEQN010000025.1"/>
</dbReference>
<keyword evidence="4" id="KW-1185">Reference proteome</keyword>
<dbReference type="Proteomes" id="UP001198200">
    <property type="component" value="Unassembled WGS sequence"/>
</dbReference>
<organism evidence="3 4">
    <name type="scientific">Anthropogastromicrobium aceti</name>
    <dbReference type="NCBI Taxonomy" id="2981768"/>
    <lineage>
        <taxon>Bacteria</taxon>
        <taxon>Bacillati</taxon>
        <taxon>Bacillota</taxon>
        <taxon>Clostridia</taxon>
        <taxon>Lachnospirales</taxon>
        <taxon>Lachnospiraceae</taxon>
        <taxon>Anthropogastromicrobium</taxon>
    </lineage>
</organism>
<comment type="caution">
    <text evidence="3">The sequence shown here is derived from an EMBL/GenBank/DDBJ whole genome shotgun (WGS) entry which is preliminary data.</text>
</comment>
<gene>
    <name evidence="3" type="ORF">LKD48_10220</name>
</gene>